<name>E6X6P3_CELAD</name>
<keyword evidence="4" id="KW-1185">Reference proteome</keyword>
<dbReference type="SUPFAM" id="SSF48317">
    <property type="entry name" value="Acid phosphatase/Vanadium-dependent haloperoxidase"/>
    <property type="match status" value="1"/>
</dbReference>
<keyword evidence="1" id="KW-1133">Transmembrane helix</keyword>
<feature type="transmembrane region" description="Helical" evidence="1">
    <location>
        <begin position="61"/>
        <end position="78"/>
    </location>
</feature>
<keyword evidence="1" id="KW-0472">Membrane</keyword>
<dbReference type="PANTHER" id="PTHR14969:SF13">
    <property type="entry name" value="AT30094P"/>
    <property type="match status" value="1"/>
</dbReference>
<dbReference type="InterPro" id="IPR036938">
    <property type="entry name" value="PAP2/HPO_sf"/>
</dbReference>
<gene>
    <name evidence="3" type="ordered locus">Celal_2289</name>
</gene>
<dbReference type="InterPro" id="IPR000326">
    <property type="entry name" value="PAP2/HPO"/>
</dbReference>
<dbReference type="HOGENOM" id="CLU_072573_10_0_10"/>
<dbReference type="OrthoDB" id="9789113at2"/>
<dbReference type="Pfam" id="PF01569">
    <property type="entry name" value="PAP2"/>
    <property type="match status" value="1"/>
</dbReference>
<dbReference type="EMBL" id="CP002453">
    <property type="protein sequence ID" value="ADV49581.1"/>
    <property type="molecule type" value="Genomic_DNA"/>
</dbReference>
<dbReference type="SMART" id="SM00014">
    <property type="entry name" value="acidPPc"/>
    <property type="match status" value="1"/>
</dbReference>
<proteinExistence type="predicted"/>
<feature type="transmembrane region" description="Helical" evidence="1">
    <location>
        <begin position="134"/>
        <end position="153"/>
    </location>
</feature>
<dbReference type="AlphaFoldDB" id="E6X6P3"/>
<dbReference type="Proteomes" id="UP000008634">
    <property type="component" value="Chromosome"/>
</dbReference>
<dbReference type="PANTHER" id="PTHR14969">
    <property type="entry name" value="SPHINGOSINE-1-PHOSPHATE PHOSPHOHYDROLASE"/>
    <property type="match status" value="1"/>
</dbReference>
<dbReference type="eggNOG" id="COG0671">
    <property type="taxonomic scope" value="Bacteria"/>
</dbReference>
<dbReference type="RefSeq" id="WP_013551055.1">
    <property type="nucleotide sequence ID" value="NC_014934.1"/>
</dbReference>
<evidence type="ECO:0000256" key="1">
    <source>
        <dbReference type="SAM" id="Phobius"/>
    </source>
</evidence>
<protein>
    <submittedName>
        <fullName evidence="3">Phosphoesterase PA-phosphatase related protein</fullName>
    </submittedName>
</protein>
<evidence type="ECO:0000259" key="2">
    <source>
        <dbReference type="SMART" id="SM00014"/>
    </source>
</evidence>
<evidence type="ECO:0000313" key="3">
    <source>
        <dbReference type="EMBL" id="ADV49581.1"/>
    </source>
</evidence>
<feature type="domain" description="Phosphatidic acid phosphatase type 2/haloperoxidase" evidence="2">
    <location>
        <begin position="61"/>
        <end position="174"/>
    </location>
</feature>
<feature type="transmembrane region" description="Helical" evidence="1">
    <location>
        <begin position="159"/>
        <end position="180"/>
    </location>
</feature>
<feature type="transmembrane region" description="Helical" evidence="1">
    <location>
        <begin position="27"/>
        <end position="49"/>
    </location>
</feature>
<accession>E6X6P3</accession>
<sequence length="191" mass="22068">MFDKLLTWDRETFIYLNSLGIEEYDQFWSIATNISTWIPLYVLFLFLVMYKKSKKEKIQKILTAVLMLLFVLLLTGVTKELVGRIRPSADAEINTLIRIIKGSDGFSFFSGHSAYSFALTTIVVLFIKDTFKWSWAFYIWPIFLAFSRIYVGVHYPVDLITGAIVGILSGNLFYGIYLKIIAPYSRLSRPE</sequence>
<organism evidence="3 4">
    <name type="scientific">Cellulophaga algicola (strain DSM 14237 / IC166 / ACAM 630)</name>
    <dbReference type="NCBI Taxonomy" id="688270"/>
    <lineage>
        <taxon>Bacteria</taxon>
        <taxon>Pseudomonadati</taxon>
        <taxon>Bacteroidota</taxon>
        <taxon>Flavobacteriia</taxon>
        <taxon>Flavobacteriales</taxon>
        <taxon>Flavobacteriaceae</taxon>
        <taxon>Cellulophaga</taxon>
    </lineage>
</organism>
<evidence type="ECO:0000313" key="4">
    <source>
        <dbReference type="Proteomes" id="UP000008634"/>
    </source>
</evidence>
<dbReference type="KEGG" id="cao:Celal_2289"/>
<dbReference type="STRING" id="688270.Celal_2289"/>
<reference evidence="3 4" key="1">
    <citation type="journal article" date="2010" name="Stand. Genomic Sci.">
        <title>Complete genome sequence of Cellulophaga algicola type strain (IC166).</title>
        <authorList>
            <person name="Abt B."/>
            <person name="Lu M."/>
            <person name="Misra M."/>
            <person name="Han C."/>
            <person name="Nolan M."/>
            <person name="Lucas S."/>
            <person name="Hammon N."/>
            <person name="Deshpande S."/>
            <person name="Cheng J.F."/>
            <person name="Tapia R."/>
            <person name="Goodwin L."/>
            <person name="Pitluck S."/>
            <person name="Liolios K."/>
            <person name="Pagani I."/>
            <person name="Ivanova N."/>
            <person name="Mavromatis K."/>
            <person name="Ovchinikova G."/>
            <person name="Pati A."/>
            <person name="Chen A."/>
            <person name="Palaniappan K."/>
            <person name="Land M."/>
            <person name="Hauser L."/>
            <person name="Chang Y.J."/>
            <person name="Jeffries C.D."/>
            <person name="Detter J.C."/>
            <person name="Brambilla E."/>
            <person name="Rohde M."/>
            <person name="Tindall B.J."/>
            <person name="Goker M."/>
            <person name="Woyke T."/>
            <person name="Bristow J."/>
            <person name="Eisen J.A."/>
            <person name="Markowitz V."/>
            <person name="Hugenholtz P."/>
            <person name="Kyrpides N.C."/>
            <person name="Klenk H.P."/>
            <person name="Lapidus A."/>
        </authorList>
    </citation>
    <scope>NUCLEOTIDE SEQUENCE [LARGE SCALE GENOMIC DNA]</scope>
    <source>
        <strain evidence="4">DSM 14237 / IC166 / ACAM 630</strain>
    </source>
</reference>
<keyword evidence="1" id="KW-0812">Transmembrane</keyword>
<dbReference type="Gene3D" id="1.20.144.10">
    <property type="entry name" value="Phosphatidic acid phosphatase type 2/haloperoxidase"/>
    <property type="match status" value="1"/>
</dbReference>
<feature type="transmembrane region" description="Helical" evidence="1">
    <location>
        <begin position="106"/>
        <end position="127"/>
    </location>
</feature>